<dbReference type="InterPro" id="IPR049312">
    <property type="entry name" value="GIDA_C_N"/>
</dbReference>
<dbReference type="Gene3D" id="1.10.150.570">
    <property type="entry name" value="GidA associated domain, C-terminal subdomain"/>
    <property type="match status" value="1"/>
</dbReference>
<evidence type="ECO:0000256" key="2">
    <source>
        <dbReference type="ARBA" id="ARBA00003717"/>
    </source>
</evidence>
<dbReference type="PANTHER" id="PTHR11806">
    <property type="entry name" value="GLUCOSE INHIBITED DIVISION PROTEIN A"/>
    <property type="match status" value="1"/>
</dbReference>
<dbReference type="InterPro" id="IPR036188">
    <property type="entry name" value="FAD/NAD-bd_sf"/>
</dbReference>
<dbReference type="FunFam" id="3.50.50.60:FF:000002">
    <property type="entry name" value="tRNA uridine 5-carboxymethylaminomethyl modification enzyme MnmG"/>
    <property type="match status" value="1"/>
</dbReference>
<sequence length="576" mass="64765">MFQSNIFDAIVIGAGHAGVEASLSIARSGFRVLLLTMSTNSVSQMSCNPAIGGLAKGHMVREIDALGGEMALAIDQTAIQFRMLNRSKGPAVWAPRAQADKKAYQGYMKRIVESEPNILLVEDQAIKLITQNAKAAGVETKSGAVYHGQHVVITTGTFMKGLIHIGNVHFPGGRGGDPPSVGLSDSLKAFGIEVKRFKTGTPPRIRKSTINFEACEIQPGDSEPQPFSYRTRSLACEQLPCHLTYTNEKTHEIIRRNLHRSPLYAGVIQGIGPRYCPSIEDKVVKFKDKLRHQIYLEPEGRETDEYYINGISTSLPQDVQIELVRTIPGLEKAELMRFGYAIEYDCIPPTQLNHSLETKAVKNLFLAGQINCTSGYEEAAAQGLMAGLNVVRKLRGEEPFILSRSEAYIGVLIDDLVTRGTNEPYRMFTSRAEFRLLLRQDNADERLMTYGREFGLIDEKTFSERMKISQACKETIQKLRISRVGVITAEQWLKRPENNIKSLKLNELQEYIKLDEVSIRVENEVKYAGYIDRQLMDVEKFKKMERRKIPSGILYENVRGISREAKEKFERIKPES</sequence>
<dbReference type="GO" id="GO:0005829">
    <property type="term" value="C:cytosol"/>
    <property type="evidence" value="ECO:0007669"/>
    <property type="project" value="TreeGrafter"/>
</dbReference>
<comment type="cofactor">
    <cofactor evidence="1">
        <name>FAD</name>
        <dbReference type="ChEBI" id="CHEBI:57692"/>
    </cofactor>
</comment>
<dbReference type="Pfam" id="PF13932">
    <property type="entry name" value="SAM_GIDA_C"/>
    <property type="match status" value="1"/>
</dbReference>
<evidence type="ECO:0000256" key="3">
    <source>
        <dbReference type="ARBA" id="ARBA00007653"/>
    </source>
</evidence>
<comment type="caution">
    <text evidence="12">The sequence shown here is derived from an EMBL/GenBank/DDBJ whole genome shotgun (WGS) entry which is preliminary data.</text>
</comment>
<dbReference type="AlphaFoldDB" id="A0A2H0LNL7"/>
<evidence type="ECO:0000256" key="10">
    <source>
        <dbReference type="ARBA" id="ARBA00031800"/>
    </source>
</evidence>
<protein>
    <recommendedName>
        <fullName evidence="4">tRNA uridine 5-carboxymethylaminomethyl modification enzyme MnmG</fullName>
    </recommendedName>
    <alternativeName>
        <fullName evidence="10">Glucose-inhibited division protein A</fullName>
    </alternativeName>
</protein>
<dbReference type="Pfam" id="PF21680">
    <property type="entry name" value="GIDA_C_1st"/>
    <property type="match status" value="1"/>
</dbReference>
<evidence type="ECO:0000256" key="6">
    <source>
        <dbReference type="ARBA" id="ARBA00022694"/>
    </source>
</evidence>
<dbReference type="NCBIfam" id="TIGR00136">
    <property type="entry name" value="mnmG_gidA"/>
    <property type="match status" value="1"/>
</dbReference>
<comment type="function">
    <text evidence="2">NAD-binding protein involved in the addition of a carboxymethylaminomethyl (cmnm) group at the wobble position (U34) of certain tRNAs, forming tRNA-cmnm(5)s(2)U34.</text>
</comment>
<dbReference type="InterPro" id="IPR020595">
    <property type="entry name" value="MnmG-rel_CS"/>
</dbReference>
<dbReference type="InterPro" id="IPR026904">
    <property type="entry name" value="MnmG_C"/>
</dbReference>
<dbReference type="GO" id="GO:0030488">
    <property type="term" value="P:tRNA methylation"/>
    <property type="evidence" value="ECO:0007669"/>
    <property type="project" value="TreeGrafter"/>
</dbReference>
<reference evidence="12 13" key="1">
    <citation type="submission" date="2017-09" db="EMBL/GenBank/DDBJ databases">
        <title>Depth-based differentiation of microbial function through sediment-hosted aquifers and enrichment of novel symbionts in the deep terrestrial subsurface.</title>
        <authorList>
            <person name="Probst A.J."/>
            <person name="Ladd B."/>
            <person name="Jarett J.K."/>
            <person name="Geller-Mcgrath D.E."/>
            <person name="Sieber C.M."/>
            <person name="Emerson J.B."/>
            <person name="Anantharaman K."/>
            <person name="Thomas B.C."/>
            <person name="Malmstrom R."/>
            <person name="Stieglmeier M."/>
            <person name="Klingl A."/>
            <person name="Woyke T."/>
            <person name="Ryan C.M."/>
            <person name="Banfield J.F."/>
        </authorList>
    </citation>
    <scope>NUCLEOTIDE SEQUENCE [LARGE SCALE GENOMIC DNA]</scope>
    <source>
        <strain evidence="12">CG11_big_fil_rev_8_21_14_0_20_45_26</strain>
    </source>
</reference>
<dbReference type="EMBL" id="PCVY01000055">
    <property type="protein sequence ID" value="PIQ85977.1"/>
    <property type="molecule type" value="Genomic_DNA"/>
</dbReference>
<dbReference type="InterPro" id="IPR047001">
    <property type="entry name" value="MnmG_C_subdom"/>
</dbReference>
<feature type="non-terminal residue" evidence="12">
    <location>
        <position position="576"/>
    </location>
</feature>
<proteinExistence type="inferred from homology"/>
<keyword evidence="7" id="KW-0274">FAD</keyword>
<dbReference type="InterPro" id="IPR044920">
    <property type="entry name" value="MnmG_C_subdom_sf"/>
</dbReference>
<dbReference type="HAMAP" id="MF_00129">
    <property type="entry name" value="MnmG_GidA"/>
    <property type="match status" value="1"/>
</dbReference>
<dbReference type="PROSITE" id="PS01280">
    <property type="entry name" value="GIDA_1"/>
    <property type="match status" value="1"/>
</dbReference>
<comment type="similarity">
    <text evidence="3">Belongs to the MnmG family.</text>
</comment>
<dbReference type="Pfam" id="PF01134">
    <property type="entry name" value="GIDA"/>
    <property type="match status" value="1"/>
</dbReference>
<keyword evidence="6" id="KW-0819">tRNA processing</keyword>
<dbReference type="PANTHER" id="PTHR11806:SF0">
    <property type="entry name" value="PROTEIN MTO1 HOMOLOG, MITOCHONDRIAL"/>
    <property type="match status" value="1"/>
</dbReference>
<evidence type="ECO:0000313" key="13">
    <source>
        <dbReference type="Proteomes" id="UP000230859"/>
    </source>
</evidence>
<keyword evidence="8" id="KW-0520">NAD</keyword>
<organism evidence="12 13">
    <name type="scientific">Candidatus Abzuiibacterium crystallinum</name>
    <dbReference type="NCBI Taxonomy" id="1974748"/>
    <lineage>
        <taxon>Bacteria</taxon>
        <taxon>Pseudomonadati</taxon>
        <taxon>Candidatus Omnitrophota</taxon>
        <taxon>Candidatus Abzuiibacterium</taxon>
    </lineage>
</organism>
<evidence type="ECO:0000256" key="7">
    <source>
        <dbReference type="ARBA" id="ARBA00022827"/>
    </source>
</evidence>
<dbReference type="Gene3D" id="1.10.10.1800">
    <property type="entry name" value="tRNA uridine 5-carboxymethylaminomethyl modification enzyme MnmG/GidA"/>
    <property type="match status" value="1"/>
</dbReference>
<comment type="subunit">
    <text evidence="9">Homodimer. Heterotetramer of two MnmE and two MnmG subunits.</text>
</comment>
<evidence type="ECO:0000256" key="9">
    <source>
        <dbReference type="ARBA" id="ARBA00025948"/>
    </source>
</evidence>
<dbReference type="InterPro" id="IPR004416">
    <property type="entry name" value="MnmG"/>
</dbReference>
<gene>
    <name evidence="12" type="ORF">COV74_06490</name>
</gene>
<evidence type="ECO:0000256" key="4">
    <source>
        <dbReference type="ARBA" id="ARBA00020461"/>
    </source>
</evidence>
<dbReference type="Proteomes" id="UP000230859">
    <property type="component" value="Unassembled WGS sequence"/>
</dbReference>
<evidence type="ECO:0000313" key="12">
    <source>
        <dbReference type="EMBL" id="PIQ85977.1"/>
    </source>
</evidence>
<dbReference type="Gene3D" id="3.50.50.60">
    <property type="entry name" value="FAD/NAD(P)-binding domain"/>
    <property type="match status" value="2"/>
</dbReference>
<evidence type="ECO:0000256" key="8">
    <source>
        <dbReference type="ARBA" id="ARBA00023027"/>
    </source>
</evidence>
<evidence type="ECO:0000259" key="11">
    <source>
        <dbReference type="SMART" id="SM01228"/>
    </source>
</evidence>
<dbReference type="SUPFAM" id="SSF51905">
    <property type="entry name" value="FAD/NAD(P)-binding domain"/>
    <property type="match status" value="1"/>
</dbReference>
<dbReference type="SMART" id="SM01228">
    <property type="entry name" value="GIDA_assoc_3"/>
    <property type="match status" value="1"/>
</dbReference>
<dbReference type="GO" id="GO:0050660">
    <property type="term" value="F:flavin adenine dinucleotide binding"/>
    <property type="evidence" value="ECO:0007669"/>
    <property type="project" value="InterPro"/>
</dbReference>
<dbReference type="InterPro" id="IPR002218">
    <property type="entry name" value="MnmG-rel"/>
</dbReference>
<evidence type="ECO:0000256" key="1">
    <source>
        <dbReference type="ARBA" id="ARBA00001974"/>
    </source>
</evidence>
<feature type="domain" description="tRNA uridine 5-carboxymethylaminomethyl modification enzyme C-terminal subdomain" evidence="11">
    <location>
        <begin position="525"/>
        <end position="576"/>
    </location>
</feature>
<name>A0A2H0LNL7_9BACT</name>
<accession>A0A2H0LNL7</accession>
<keyword evidence="5" id="KW-0285">Flavoprotein</keyword>
<dbReference type="InterPro" id="IPR040131">
    <property type="entry name" value="MnmG_N"/>
</dbReference>
<evidence type="ECO:0000256" key="5">
    <source>
        <dbReference type="ARBA" id="ARBA00022630"/>
    </source>
</evidence>
<dbReference type="GO" id="GO:0002098">
    <property type="term" value="P:tRNA wobble uridine modification"/>
    <property type="evidence" value="ECO:0007669"/>
    <property type="project" value="InterPro"/>
</dbReference>